<dbReference type="Proteomes" id="UP000518266">
    <property type="component" value="Unassembled WGS sequence"/>
</dbReference>
<dbReference type="PROSITE" id="PS50025">
    <property type="entry name" value="LAM_G_DOMAIN"/>
    <property type="match status" value="1"/>
</dbReference>
<name>A0A7J5Z8T3_DISMA</name>
<dbReference type="OrthoDB" id="5836593at2759"/>
<evidence type="ECO:0000313" key="3">
    <source>
        <dbReference type="EMBL" id="KAF3858224.1"/>
    </source>
</evidence>
<dbReference type="PANTHER" id="PTHR15036">
    <property type="entry name" value="PIKACHURIN-LIKE PROTEIN"/>
    <property type="match status" value="1"/>
</dbReference>
<dbReference type="Pfam" id="PF02210">
    <property type="entry name" value="Laminin_G_2"/>
    <property type="match status" value="1"/>
</dbReference>
<dbReference type="CDD" id="cd00110">
    <property type="entry name" value="LamG"/>
    <property type="match status" value="1"/>
</dbReference>
<gene>
    <name evidence="3" type="ORF">F7725_011425</name>
</gene>
<dbReference type="InterPro" id="IPR013320">
    <property type="entry name" value="ConA-like_dom_sf"/>
</dbReference>
<dbReference type="SUPFAM" id="SSF49899">
    <property type="entry name" value="Concanavalin A-like lectins/glucanases"/>
    <property type="match status" value="1"/>
</dbReference>
<reference evidence="3 4" key="1">
    <citation type="submission" date="2020-03" db="EMBL/GenBank/DDBJ databases">
        <title>Dissostichus mawsoni Genome sequencing and assembly.</title>
        <authorList>
            <person name="Park H."/>
        </authorList>
    </citation>
    <scope>NUCLEOTIDE SEQUENCE [LARGE SCALE GENOMIC DNA]</scope>
    <source>
        <strain evidence="3">DM0001</strain>
        <tissue evidence="3">Muscle</tissue>
    </source>
</reference>
<proteinExistence type="predicted"/>
<evidence type="ECO:0000259" key="2">
    <source>
        <dbReference type="PROSITE" id="PS50025"/>
    </source>
</evidence>
<keyword evidence="4" id="KW-1185">Reference proteome</keyword>
<dbReference type="InterPro" id="IPR050372">
    <property type="entry name" value="Neurexin-related_CASP"/>
</dbReference>
<sequence length="189" mass="20656">MVVYVFCISDDSFVVGSGFELLFNIRPRNQTGLLLHVGASSMNQYGPAEGHYLTVYMLRGEVVAQANNGKGEFMVSVKPKASLCDGMFHKISVIKRKNVVQLHVDTMDNYKIGPPSSTTTLTKDSVYVGGIPHIHHMHLSAAEMSMQQTLPVTSSFVGCIQDMRINGESISFDRLSGVFGPVNLKECPG</sequence>
<dbReference type="AlphaFoldDB" id="A0A7J5Z8T3"/>
<evidence type="ECO:0000256" key="1">
    <source>
        <dbReference type="PROSITE-ProRule" id="PRU00122"/>
    </source>
</evidence>
<evidence type="ECO:0000313" key="4">
    <source>
        <dbReference type="Proteomes" id="UP000518266"/>
    </source>
</evidence>
<dbReference type="InterPro" id="IPR001791">
    <property type="entry name" value="Laminin_G"/>
</dbReference>
<dbReference type="Gene3D" id="2.60.120.200">
    <property type="match status" value="1"/>
</dbReference>
<comment type="caution">
    <text evidence="3">The sequence shown here is derived from an EMBL/GenBank/DDBJ whole genome shotgun (WGS) entry which is preliminary data.</text>
</comment>
<accession>A0A7J5Z8T3</accession>
<feature type="domain" description="Laminin G" evidence="2">
    <location>
        <begin position="1"/>
        <end position="187"/>
    </location>
</feature>
<dbReference type="PANTHER" id="PTHR15036:SF47">
    <property type="entry name" value="LAMININ SUBUNIT ALPHA-4"/>
    <property type="match status" value="1"/>
</dbReference>
<comment type="caution">
    <text evidence="1">Lacks conserved residue(s) required for the propagation of feature annotation.</text>
</comment>
<dbReference type="SMART" id="SM00282">
    <property type="entry name" value="LamG"/>
    <property type="match status" value="1"/>
</dbReference>
<protein>
    <recommendedName>
        <fullName evidence="2">Laminin G domain-containing protein</fullName>
    </recommendedName>
</protein>
<organism evidence="3 4">
    <name type="scientific">Dissostichus mawsoni</name>
    <name type="common">Antarctic cod</name>
    <dbReference type="NCBI Taxonomy" id="36200"/>
    <lineage>
        <taxon>Eukaryota</taxon>
        <taxon>Metazoa</taxon>
        <taxon>Chordata</taxon>
        <taxon>Craniata</taxon>
        <taxon>Vertebrata</taxon>
        <taxon>Euteleostomi</taxon>
        <taxon>Actinopterygii</taxon>
        <taxon>Neopterygii</taxon>
        <taxon>Teleostei</taxon>
        <taxon>Neoteleostei</taxon>
        <taxon>Acanthomorphata</taxon>
        <taxon>Eupercaria</taxon>
        <taxon>Perciformes</taxon>
        <taxon>Notothenioidei</taxon>
        <taxon>Nototheniidae</taxon>
        <taxon>Dissostichus</taxon>
    </lineage>
</organism>
<dbReference type="EMBL" id="JAAKFY010000004">
    <property type="protein sequence ID" value="KAF3858224.1"/>
    <property type="molecule type" value="Genomic_DNA"/>
</dbReference>